<feature type="region of interest" description="Disordered" evidence="1">
    <location>
        <begin position="44"/>
        <end position="85"/>
    </location>
</feature>
<feature type="compositionally biased region" description="Pro residues" evidence="1">
    <location>
        <begin position="134"/>
        <end position="146"/>
    </location>
</feature>
<protein>
    <submittedName>
        <fullName evidence="3">Uncharacterized protein</fullName>
    </submittedName>
</protein>
<feature type="compositionally biased region" description="Low complexity" evidence="1">
    <location>
        <begin position="147"/>
        <end position="165"/>
    </location>
</feature>
<dbReference type="WBParaSite" id="jg10206.2">
    <property type="protein sequence ID" value="jg10206.2"/>
    <property type="gene ID" value="jg10206"/>
</dbReference>
<feature type="region of interest" description="Disordered" evidence="1">
    <location>
        <begin position="341"/>
        <end position="376"/>
    </location>
</feature>
<feature type="compositionally biased region" description="Low complexity" evidence="1">
    <location>
        <begin position="294"/>
        <end position="321"/>
    </location>
</feature>
<dbReference type="Proteomes" id="UP000887574">
    <property type="component" value="Unplaced"/>
</dbReference>
<feature type="compositionally biased region" description="Polar residues" evidence="1">
    <location>
        <begin position="213"/>
        <end position="240"/>
    </location>
</feature>
<evidence type="ECO:0000313" key="3">
    <source>
        <dbReference type="WBParaSite" id="jg10206.2"/>
    </source>
</evidence>
<feature type="region of interest" description="Disordered" evidence="1">
    <location>
        <begin position="265"/>
        <end position="323"/>
    </location>
</feature>
<feature type="compositionally biased region" description="Low complexity" evidence="1">
    <location>
        <begin position="267"/>
        <end position="284"/>
    </location>
</feature>
<sequence>MNTVIPSQPQAITTINGPSIQSQSLTLSRTIGITQSYTDLHRNLPTPDASYSTLSPPNDILHSRSRSSDNPVEAAGSSGMPLSKSARAEIPAKVLAERINNKPVPSGPVVNRSYVHMPSSIYQKHQQRHQPSNYSPPPAQVPPLPLRRPTVGTPTSVSTTPTGVVDRPTPLPRSIPVTISTRDQAQEHPWPTSNAPVLNNAELEKKEPKSVQRRPNTLNLGVSVNSQIGRSQSSYSTQSGREGDSGLCTADSNVQLNNQQHNYCQQSSLGASEAPSPESSSISSQGEHPQGRKPASNTTTTNNSSATNSSPSPTSSVTSSPYIMLSDSSSLPVLNRLKPQQKDAEDELYSQVLPRSQAPKLSDTTEKLASTPPKPMTTTTIKNGRVATATKRVATTPSAIVNGVLGDIRLDRNLLCKPRKFQRYPQTSSTIVMLDQLHLNFHLHHHLQCHNSWDKKVRTQNGFHSS</sequence>
<reference evidence="3" key="1">
    <citation type="submission" date="2022-11" db="UniProtKB">
        <authorList>
            <consortium name="WormBaseParasite"/>
        </authorList>
    </citation>
    <scope>IDENTIFICATION</scope>
</reference>
<keyword evidence="2" id="KW-1185">Reference proteome</keyword>
<evidence type="ECO:0000256" key="1">
    <source>
        <dbReference type="SAM" id="MobiDB-lite"/>
    </source>
</evidence>
<name>A0A915CKU5_9BILA</name>
<accession>A0A915CKU5</accession>
<feature type="region of interest" description="Disordered" evidence="1">
    <location>
        <begin position="122"/>
        <end position="251"/>
    </location>
</feature>
<dbReference type="AlphaFoldDB" id="A0A915CKU5"/>
<feature type="compositionally biased region" description="Polar residues" evidence="1">
    <location>
        <begin position="122"/>
        <end position="133"/>
    </location>
</feature>
<evidence type="ECO:0000313" key="2">
    <source>
        <dbReference type="Proteomes" id="UP000887574"/>
    </source>
</evidence>
<organism evidence="2 3">
    <name type="scientific">Ditylenchus dipsaci</name>
    <dbReference type="NCBI Taxonomy" id="166011"/>
    <lineage>
        <taxon>Eukaryota</taxon>
        <taxon>Metazoa</taxon>
        <taxon>Ecdysozoa</taxon>
        <taxon>Nematoda</taxon>
        <taxon>Chromadorea</taxon>
        <taxon>Rhabditida</taxon>
        <taxon>Tylenchina</taxon>
        <taxon>Tylenchomorpha</taxon>
        <taxon>Sphaerularioidea</taxon>
        <taxon>Anguinidae</taxon>
        <taxon>Anguininae</taxon>
        <taxon>Ditylenchus</taxon>
    </lineage>
</organism>
<proteinExistence type="predicted"/>